<dbReference type="Proteomes" id="UP000020561">
    <property type="component" value="Unassembled WGS sequence"/>
</dbReference>
<dbReference type="EMBL" id="JAOA01000009">
    <property type="protein sequence ID" value="EUA12436.1"/>
    <property type="molecule type" value="Genomic_DNA"/>
</dbReference>
<gene>
    <name evidence="2" type="ORF">I545_5153</name>
</gene>
<dbReference type="AlphaFoldDB" id="X7Z075"/>
<accession>X7Z075</accession>
<name>X7Z075_MYCKA</name>
<sequence length="75" mass="8426">MTPGADDGSARPGIRNAGLWTTRNREIWRETNKSAQAQESRPDYPRQGSRVDEPDIDTAERDDISAYDGGTHRRP</sequence>
<protein>
    <submittedName>
        <fullName evidence="2">Uncharacterized protein</fullName>
    </submittedName>
</protein>
<reference evidence="2 3" key="1">
    <citation type="submission" date="2013-12" db="EMBL/GenBank/DDBJ databases">
        <authorList>
            <person name="Brown-Elliot B."/>
            <person name="Wallace R."/>
            <person name="Lenaerts A."/>
            <person name="Ordway D."/>
            <person name="DeGroote M.A."/>
            <person name="Parker T."/>
            <person name="Sizemore C."/>
            <person name="Tallon L.J."/>
            <person name="Sadzewicz L.K."/>
            <person name="Sengamalay N."/>
            <person name="Fraser C.M."/>
            <person name="Hine E."/>
            <person name="Shefchek K.A."/>
            <person name="Das S.P."/>
            <person name="Tettelin H."/>
        </authorList>
    </citation>
    <scope>NUCLEOTIDE SEQUENCE [LARGE SCALE GENOMIC DNA]</scope>
    <source>
        <strain evidence="2 3">662</strain>
    </source>
</reference>
<dbReference type="PATRIC" id="fig|1299326.3.peg.4961"/>
<comment type="caution">
    <text evidence="2">The sequence shown here is derived from an EMBL/GenBank/DDBJ whole genome shotgun (WGS) entry which is preliminary data.</text>
</comment>
<organism evidence="2 3">
    <name type="scientific">Mycobacterium kansasii 662</name>
    <dbReference type="NCBI Taxonomy" id="1299326"/>
    <lineage>
        <taxon>Bacteria</taxon>
        <taxon>Bacillati</taxon>
        <taxon>Actinomycetota</taxon>
        <taxon>Actinomycetes</taxon>
        <taxon>Mycobacteriales</taxon>
        <taxon>Mycobacteriaceae</taxon>
        <taxon>Mycobacterium</taxon>
    </lineage>
</organism>
<feature type="region of interest" description="Disordered" evidence="1">
    <location>
        <begin position="1"/>
        <end position="75"/>
    </location>
</feature>
<evidence type="ECO:0000313" key="2">
    <source>
        <dbReference type="EMBL" id="EUA12436.1"/>
    </source>
</evidence>
<feature type="compositionally biased region" description="Basic and acidic residues" evidence="1">
    <location>
        <begin position="40"/>
        <end position="64"/>
    </location>
</feature>
<feature type="compositionally biased region" description="Basic and acidic residues" evidence="1">
    <location>
        <begin position="23"/>
        <end position="32"/>
    </location>
</feature>
<evidence type="ECO:0000256" key="1">
    <source>
        <dbReference type="SAM" id="MobiDB-lite"/>
    </source>
</evidence>
<proteinExistence type="predicted"/>
<evidence type="ECO:0000313" key="3">
    <source>
        <dbReference type="Proteomes" id="UP000020561"/>
    </source>
</evidence>